<name>A0A8K0CMY5_IGNLU</name>
<evidence type="ECO:0008006" key="3">
    <source>
        <dbReference type="Google" id="ProtNLM"/>
    </source>
</evidence>
<reference evidence="1" key="1">
    <citation type="submission" date="2019-08" db="EMBL/GenBank/DDBJ databases">
        <title>The genome of the North American firefly Photinus pyralis.</title>
        <authorList>
            <consortium name="Photinus pyralis genome working group"/>
            <person name="Fallon T.R."/>
            <person name="Sander Lower S.E."/>
            <person name="Weng J.-K."/>
        </authorList>
    </citation>
    <scope>NUCLEOTIDE SEQUENCE</scope>
    <source>
        <strain evidence="1">TRF0915ILg1</strain>
        <tissue evidence="1">Whole body</tissue>
    </source>
</reference>
<protein>
    <recommendedName>
        <fullName evidence="3">Peptidase aspartic putative domain-containing protein</fullName>
    </recommendedName>
</protein>
<dbReference type="OrthoDB" id="5920040at2759"/>
<evidence type="ECO:0000313" key="1">
    <source>
        <dbReference type="EMBL" id="KAF2890345.1"/>
    </source>
</evidence>
<dbReference type="PANTHER" id="PTHR47331:SF5">
    <property type="entry name" value="RIBONUCLEASE H"/>
    <property type="match status" value="1"/>
</dbReference>
<evidence type="ECO:0000313" key="2">
    <source>
        <dbReference type="Proteomes" id="UP000801492"/>
    </source>
</evidence>
<dbReference type="EMBL" id="VTPC01054351">
    <property type="protein sequence ID" value="KAF2890345.1"/>
    <property type="molecule type" value="Genomic_DNA"/>
</dbReference>
<dbReference type="Proteomes" id="UP000801492">
    <property type="component" value="Unassembled WGS sequence"/>
</dbReference>
<comment type="caution">
    <text evidence="1">The sequence shown here is derived from an EMBL/GenBank/DDBJ whole genome shotgun (WGS) entry which is preliminary data.</text>
</comment>
<keyword evidence="2" id="KW-1185">Reference proteome</keyword>
<dbReference type="AlphaFoldDB" id="A0A8K0CMY5"/>
<gene>
    <name evidence="1" type="ORF">ILUMI_15828</name>
</gene>
<proteinExistence type="predicted"/>
<dbReference type="PANTHER" id="PTHR47331">
    <property type="entry name" value="PHD-TYPE DOMAIN-CONTAINING PROTEIN"/>
    <property type="match status" value="1"/>
</dbReference>
<organism evidence="1 2">
    <name type="scientific">Ignelater luminosus</name>
    <name type="common">Cucubano</name>
    <name type="synonym">Pyrophorus luminosus</name>
    <dbReference type="NCBI Taxonomy" id="2038154"/>
    <lineage>
        <taxon>Eukaryota</taxon>
        <taxon>Metazoa</taxon>
        <taxon>Ecdysozoa</taxon>
        <taxon>Arthropoda</taxon>
        <taxon>Hexapoda</taxon>
        <taxon>Insecta</taxon>
        <taxon>Pterygota</taxon>
        <taxon>Neoptera</taxon>
        <taxon>Endopterygota</taxon>
        <taxon>Coleoptera</taxon>
        <taxon>Polyphaga</taxon>
        <taxon>Elateriformia</taxon>
        <taxon>Elateroidea</taxon>
        <taxon>Elateridae</taxon>
        <taxon>Agrypninae</taxon>
        <taxon>Pyrophorini</taxon>
        <taxon>Ignelater</taxon>
    </lineage>
</organism>
<sequence>MREFQIPPNIELADRTFYQPGPINIGANLFWELLCIGQIKRNNQPLLQKTKLGWILSSGCEVSNSEEQPKQSACLALHELYKNVERLWKADQVVTIKNKNSIDEEYCQDLFQQTTTRSEDGRFIVRIPFKVNPDKHLESSSNKAVLRFQWLKTKLSKSEDLKLQYSEFIQEYIRLKHMSPSELNISKSFFLVSETTKLRVVFDG</sequence>
<accession>A0A8K0CMY5</accession>